<reference evidence="2 3" key="1">
    <citation type="submission" date="2024-08" db="EMBL/GenBank/DDBJ databases">
        <title>Whole-genome sequencing of halo(alkali)philic microorganisms from hypersaline lakes.</title>
        <authorList>
            <person name="Sorokin D.Y."/>
            <person name="Merkel A.Y."/>
            <person name="Messina E."/>
            <person name="Yakimov M."/>
        </authorList>
    </citation>
    <scope>NUCLEOTIDE SEQUENCE [LARGE SCALE GENOMIC DNA]</scope>
    <source>
        <strain evidence="2 3">Cl-TMA</strain>
    </source>
</reference>
<sequence length="208" mass="21833">MALPIKCFGTLLAAAVLSAGTAQAGDPYVAELQPLNADKLGRSAEGTATLEVRDGRLTISVQASGTAPGTMHLQHYHGFTTGKDAGCPGTDADTNGDGYVDLLETEPMAGTTLVPFHGSPASLKIATHSYPTADSDGRIRYEQTVAMDELESALEREHDVSDVDFDKRVVFLHGTAKSASLPDSVRSLPGVPAQVTLPIACGEIRQTR</sequence>
<name>A0ABV4TS74_9GAMM</name>
<protein>
    <recommendedName>
        <fullName evidence="4">CHRD domain-containing protein</fullName>
    </recommendedName>
</protein>
<accession>A0ABV4TS74</accession>
<evidence type="ECO:0008006" key="4">
    <source>
        <dbReference type="Google" id="ProtNLM"/>
    </source>
</evidence>
<dbReference type="EMBL" id="JBGUAW010000002">
    <property type="protein sequence ID" value="MFA9459994.1"/>
    <property type="molecule type" value="Genomic_DNA"/>
</dbReference>
<keyword evidence="1" id="KW-0732">Signal</keyword>
<gene>
    <name evidence="2" type="ORF">ACERLL_04075</name>
</gene>
<feature type="chain" id="PRO_5047183811" description="CHRD domain-containing protein" evidence="1">
    <location>
        <begin position="25"/>
        <end position="208"/>
    </location>
</feature>
<evidence type="ECO:0000313" key="2">
    <source>
        <dbReference type="EMBL" id="MFA9459994.1"/>
    </source>
</evidence>
<evidence type="ECO:0000256" key="1">
    <source>
        <dbReference type="SAM" id="SignalP"/>
    </source>
</evidence>
<feature type="signal peptide" evidence="1">
    <location>
        <begin position="1"/>
        <end position="24"/>
    </location>
</feature>
<proteinExistence type="predicted"/>
<dbReference type="Proteomes" id="UP001575181">
    <property type="component" value="Unassembled WGS sequence"/>
</dbReference>
<keyword evidence="3" id="KW-1185">Reference proteome</keyword>
<organism evidence="2 3">
    <name type="scientific">Thiohalorhabdus methylotrophus</name>
    <dbReference type="NCBI Taxonomy" id="3242694"/>
    <lineage>
        <taxon>Bacteria</taxon>
        <taxon>Pseudomonadati</taxon>
        <taxon>Pseudomonadota</taxon>
        <taxon>Gammaproteobacteria</taxon>
        <taxon>Thiohalorhabdales</taxon>
        <taxon>Thiohalorhabdaceae</taxon>
        <taxon>Thiohalorhabdus</taxon>
    </lineage>
</organism>
<evidence type="ECO:0000313" key="3">
    <source>
        <dbReference type="Proteomes" id="UP001575181"/>
    </source>
</evidence>
<dbReference type="RefSeq" id="WP_373654772.1">
    <property type="nucleotide sequence ID" value="NZ_JBGUAW010000002.1"/>
</dbReference>
<comment type="caution">
    <text evidence="2">The sequence shown here is derived from an EMBL/GenBank/DDBJ whole genome shotgun (WGS) entry which is preliminary data.</text>
</comment>